<sequence length="100" mass="10964">MASQETTEQHLLPTSKTDPRIGETSGNHGLDMDPGVRDRIYWLHSLERLATPVLKALAERRLQRDMPLESSGDGRGPYAGLEAFGRLMAGIAPWLALPGN</sequence>
<organism evidence="3 4">
    <name type="scientific">Paenibacillus melissococcoides</name>
    <dbReference type="NCBI Taxonomy" id="2912268"/>
    <lineage>
        <taxon>Bacteria</taxon>
        <taxon>Bacillati</taxon>
        <taxon>Bacillota</taxon>
        <taxon>Bacilli</taxon>
        <taxon>Bacillales</taxon>
        <taxon>Paenibacillaceae</taxon>
        <taxon>Paenibacillus</taxon>
    </lineage>
</organism>
<reference evidence="3" key="1">
    <citation type="submission" date="2022-06" db="EMBL/GenBank/DDBJ databases">
        <authorList>
            <person name="Dietemann V."/>
            <person name="Ory F."/>
            <person name="Dainat B."/>
            <person name="Oberhansli S."/>
        </authorList>
    </citation>
    <scope>NUCLEOTIDE SEQUENCE</scope>
    <source>
        <strain evidence="3">Ena-SAMPLE-TAB-26-04-2022-14:26:32:270-5432</strain>
    </source>
</reference>
<protein>
    <submittedName>
        <fullName evidence="3">DUF2264 domain-containing protein</fullName>
    </submittedName>
</protein>
<proteinExistence type="predicted"/>
<feature type="domain" description="DUF2264" evidence="2">
    <location>
        <begin position="38"/>
        <end position="99"/>
    </location>
</feature>
<evidence type="ECO:0000313" key="4">
    <source>
        <dbReference type="Proteomes" id="UP001154322"/>
    </source>
</evidence>
<keyword evidence="4" id="KW-1185">Reference proteome</keyword>
<dbReference type="RefSeq" id="WP_213430902.1">
    <property type="nucleotide sequence ID" value="NZ_AP031286.1"/>
</dbReference>
<dbReference type="InterPro" id="IPR049349">
    <property type="entry name" value="DUF2264_N"/>
</dbReference>
<name>A0ABM9FUN2_9BACL</name>
<accession>A0ABM9FUN2</accession>
<evidence type="ECO:0000259" key="2">
    <source>
        <dbReference type="Pfam" id="PF10022"/>
    </source>
</evidence>
<dbReference type="EMBL" id="CALYLO010000001">
    <property type="protein sequence ID" value="CAH8242831.1"/>
    <property type="molecule type" value="Genomic_DNA"/>
</dbReference>
<feature type="region of interest" description="Disordered" evidence="1">
    <location>
        <begin position="1"/>
        <end position="32"/>
    </location>
</feature>
<comment type="caution">
    <text evidence="3">The sequence shown here is derived from an EMBL/GenBank/DDBJ whole genome shotgun (WGS) entry which is preliminary data.</text>
</comment>
<gene>
    <name evidence="3" type="ORF">WJ0W_000014</name>
</gene>
<dbReference type="Pfam" id="PF10022">
    <property type="entry name" value="DUF2264"/>
    <property type="match status" value="1"/>
</dbReference>
<evidence type="ECO:0000256" key="1">
    <source>
        <dbReference type="SAM" id="MobiDB-lite"/>
    </source>
</evidence>
<evidence type="ECO:0000313" key="3">
    <source>
        <dbReference type="EMBL" id="CAH8242831.1"/>
    </source>
</evidence>
<dbReference type="Proteomes" id="UP001154322">
    <property type="component" value="Unassembled WGS sequence"/>
</dbReference>